<dbReference type="InterPro" id="IPR036397">
    <property type="entry name" value="RNaseH_sf"/>
</dbReference>
<protein>
    <recommendedName>
        <fullName evidence="2">POLO box domain-containing protein</fullName>
    </recommendedName>
</protein>
<feature type="compositionally biased region" description="Basic residues" evidence="1">
    <location>
        <begin position="666"/>
        <end position="683"/>
    </location>
</feature>
<organism evidence="3 4">
    <name type="scientific">Periplaneta americana</name>
    <name type="common">American cockroach</name>
    <name type="synonym">Blatta americana</name>
    <dbReference type="NCBI Taxonomy" id="6978"/>
    <lineage>
        <taxon>Eukaryota</taxon>
        <taxon>Metazoa</taxon>
        <taxon>Ecdysozoa</taxon>
        <taxon>Arthropoda</taxon>
        <taxon>Hexapoda</taxon>
        <taxon>Insecta</taxon>
        <taxon>Pterygota</taxon>
        <taxon>Neoptera</taxon>
        <taxon>Polyneoptera</taxon>
        <taxon>Dictyoptera</taxon>
        <taxon>Blattodea</taxon>
        <taxon>Blattoidea</taxon>
        <taxon>Blattidae</taxon>
        <taxon>Blattinae</taxon>
        <taxon>Periplaneta</taxon>
    </lineage>
</organism>
<proteinExistence type="predicted"/>
<sequence length="869" mass="100319">MYSNQELAEIHFMYGEADDNAALAHRLYQERYPQRQCPDRKTFVCLHYRLCEYGKFNSPGLGRGRPRSTTPEVQEGILEAVNMTPSISTRRVALQVNVPHTTVWRLLKEYQLYPYHLQRVQALSPADYPARVRFCQWFLQQCGVNPNFPVLVLFTDEAQFTRDGITNFHNQHVWEYENPRATVPSHHQVRFSLNMWAGIIGDRLVGPHVLVNRLTGQAYTNFLENTIPHVLQDTPLINRQHIHFLHDGAPAHFSRTARWYLDRRFPDRWIGRSGPIAWPPRSPDLNPLDFYLWGHLKSLLYSSLVPDLASLRNRIVAYSEDIRNTPGVWDRVRRSMRHRCEVCFSDESTFQCLMDKAIFVRRRKGENFAPGCPVNTVKHPISVMIWSVVSGKGSGRLYIVQGTMKQQIEVSEKRKILIVDTFYVERHLFLQCDNFVISVEYSLPFTLYVFPNRKVNARSTGFLNMCSHNVVSTGCNKSPLCILCYFKMNDVIDNPTDCEVRSVIRFLNARHLKPTVIYRQLKEVYGDTVMNERNVRKWGEMFINGQTNVHDETRPERSSLITEDLKTKVNDRILQDRRTSLDELHIAFPDISRSLLGEIVSQHLGYHKICARWVPRQLSDQHKTQRMASALTFLMRYHTDGDAFLDQIVTGDETWVSHNTPETKRQSRQWHHPSSPKKPRKFKQTLSTQKVMATVFWDRKGVLLLDFMPKGTTINANRYFGVKLSIAIEGAENKPISSLSVQVIKNEDSSYLEVNTDDCGCLERISDNSSIESEQANNSKNDVLICASEVNLPTPVPNSESWQVTCDLGKINFMDHTKIIMCPLMAAVTYIDENKNFRTYRFSSIEKNGCNKSLASCLKYALDKINVIL</sequence>
<dbReference type="Gene3D" id="3.30.420.10">
    <property type="entry name" value="Ribonuclease H-like superfamily/Ribonuclease H"/>
    <property type="match status" value="3"/>
</dbReference>
<feature type="region of interest" description="Disordered" evidence="1">
    <location>
        <begin position="658"/>
        <end position="684"/>
    </location>
</feature>
<dbReference type="SUPFAM" id="SSF82615">
    <property type="entry name" value="Polo-box domain"/>
    <property type="match status" value="1"/>
</dbReference>
<keyword evidence="4" id="KW-1185">Reference proteome</keyword>
<comment type="caution">
    <text evidence="3">The sequence shown here is derived from an EMBL/GenBank/DDBJ whole genome shotgun (WGS) entry which is preliminary data.</text>
</comment>
<dbReference type="Proteomes" id="UP001148838">
    <property type="component" value="Unassembled WGS sequence"/>
</dbReference>
<dbReference type="InterPro" id="IPR036947">
    <property type="entry name" value="POLO_box_dom_sf"/>
</dbReference>
<dbReference type="Gene3D" id="3.30.1120.30">
    <property type="entry name" value="POLO box domain"/>
    <property type="match status" value="1"/>
</dbReference>
<dbReference type="InterPro" id="IPR000959">
    <property type="entry name" value="POLO_box_dom"/>
</dbReference>
<gene>
    <name evidence="3" type="ORF">ANN_17707</name>
</gene>
<evidence type="ECO:0000313" key="4">
    <source>
        <dbReference type="Proteomes" id="UP001148838"/>
    </source>
</evidence>
<dbReference type="PANTHER" id="PTHR47326:SF1">
    <property type="entry name" value="HTH PSQ-TYPE DOMAIN-CONTAINING PROTEIN"/>
    <property type="match status" value="1"/>
</dbReference>
<name>A0ABQ8STT8_PERAM</name>
<dbReference type="PROSITE" id="PS50078">
    <property type="entry name" value="POLO_BOX"/>
    <property type="match status" value="1"/>
</dbReference>
<accession>A0ABQ8STT8</accession>
<evidence type="ECO:0000313" key="3">
    <source>
        <dbReference type="EMBL" id="KAJ4437562.1"/>
    </source>
</evidence>
<dbReference type="PANTHER" id="PTHR47326">
    <property type="entry name" value="TRANSPOSABLE ELEMENT TC3 TRANSPOSASE-LIKE PROTEIN"/>
    <property type="match status" value="1"/>
</dbReference>
<dbReference type="Pfam" id="PF00659">
    <property type="entry name" value="POLO_box"/>
    <property type="match status" value="1"/>
</dbReference>
<feature type="domain" description="POLO box" evidence="2">
    <location>
        <begin position="782"/>
        <end position="869"/>
    </location>
</feature>
<dbReference type="InterPro" id="IPR001888">
    <property type="entry name" value="Transposase_1"/>
</dbReference>
<dbReference type="InterPro" id="IPR033695">
    <property type="entry name" value="POLO_box_2"/>
</dbReference>
<dbReference type="Pfam" id="PF16087">
    <property type="entry name" value="DUF4817"/>
    <property type="match status" value="1"/>
</dbReference>
<dbReference type="Pfam" id="PF01359">
    <property type="entry name" value="Transposase_1"/>
    <property type="match status" value="1"/>
</dbReference>
<evidence type="ECO:0000256" key="1">
    <source>
        <dbReference type="SAM" id="MobiDB-lite"/>
    </source>
</evidence>
<dbReference type="InterPro" id="IPR032135">
    <property type="entry name" value="DUF4817"/>
</dbReference>
<dbReference type="CDD" id="cd13117">
    <property type="entry name" value="POLO_box_2"/>
    <property type="match status" value="1"/>
</dbReference>
<reference evidence="3 4" key="1">
    <citation type="journal article" date="2022" name="Allergy">
        <title>Genome assembly and annotation of Periplaneta americana reveal a comprehensive cockroach allergen profile.</title>
        <authorList>
            <person name="Wang L."/>
            <person name="Xiong Q."/>
            <person name="Saelim N."/>
            <person name="Wang L."/>
            <person name="Nong W."/>
            <person name="Wan A.T."/>
            <person name="Shi M."/>
            <person name="Liu X."/>
            <person name="Cao Q."/>
            <person name="Hui J.H.L."/>
            <person name="Sookrung N."/>
            <person name="Leung T.F."/>
            <person name="Tungtrongchitr A."/>
            <person name="Tsui S.K.W."/>
        </authorList>
    </citation>
    <scope>NUCLEOTIDE SEQUENCE [LARGE SCALE GENOMIC DNA]</scope>
    <source>
        <strain evidence="3">PWHHKU_190912</strain>
    </source>
</reference>
<dbReference type="EMBL" id="JAJSOF020000021">
    <property type="protein sequence ID" value="KAJ4437562.1"/>
    <property type="molecule type" value="Genomic_DNA"/>
</dbReference>
<evidence type="ECO:0000259" key="2">
    <source>
        <dbReference type="PROSITE" id="PS50078"/>
    </source>
</evidence>